<protein>
    <submittedName>
        <fullName evidence="12">ABC drug exporter</fullName>
    </submittedName>
</protein>
<dbReference type="InterPro" id="IPR010929">
    <property type="entry name" value="PDR_CDR_ABC"/>
</dbReference>
<keyword evidence="13" id="KW-1185">Reference proteome</keyword>
<comment type="subcellular location">
    <subcellularLocation>
        <location evidence="1">Membrane</location>
        <topology evidence="1">Multi-pass membrane protein</topology>
    </subcellularLocation>
</comment>
<evidence type="ECO:0000256" key="1">
    <source>
        <dbReference type="ARBA" id="ARBA00004141"/>
    </source>
</evidence>
<feature type="transmembrane region" description="Helical" evidence="10">
    <location>
        <begin position="606"/>
        <end position="625"/>
    </location>
</feature>
<reference evidence="12 13" key="1">
    <citation type="submission" date="2015-06" db="EMBL/GenBank/DDBJ databases">
        <title>Survival trade-offs in plant roots during colonization by closely related pathogenic and mutualistic fungi.</title>
        <authorList>
            <person name="Hacquard S."/>
            <person name="Kracher B."/>
            <person name="Hiruma K."/>
            <person name="Weinman A."/>
            <person name="Muench P."/>
            <person name="Garrido Oter R."/>
            <person name="Ver Loren van Themaat E."/>
            <person name="Dallerey J.-F."/>
            <person name="Damm U."/>
            <person name="Henrissat B."/>
            <person name="Lespinet O."/>
            <person name="Thon M."/>
            <person name="Kemen E."/>
            <person name="McHardy A.C."/>
            <person name="Schulze-Lefert P."/>
            <person name="O'Connell R.J."/>
        </authorList>
    </citation>
    <scope>NUCLEOTIDE SEQUENCE [LARGE SCALE GENOMIC DNA]</scope>
    <source>
        <strain evidence="12 13">0861</strain>
    </source>
</reference>
<name>A0A166WCX8_9PEZI</name>
<dbReference type="GO" id="GO:0140359">
    <property type="term" value="F:ABC-type transporter activity"/>
    <property type="evidence" value="ECO:0007669"/>
    <property type="project" value="InterPro"/>
</dbReference>
<evidence type="ECO:0000256" key="3">
    <source>
        <dbReference type="ARBA" id="ARBA00022448"/>
    </source>
</evidence>
<dbReference type="InterPro" id="IPR029481">
    <property type="entry name" value="ABC_trans_N"/>
</dbReference>
<feature type="domain" description="ABC transporter" evidence="11">
    <location>
        <begin position="812"/>
        <end position="1050"/>
    </location>
</feature>
<feature type="transmembrane region" description="Helical" evidence="10">
    <location>
        <begin position="1247"/>
        <end position="1268"/>
    </location>
</feature>
<keyword evidence="5" id="KW-0547">Nucleotide-binding</keyword>
<feature type="domain" description="ABC transporter" evidence="11">
    <location>
        <begin position="136"/>
        <end position="384"/>
    </location>
</feature>
<dbReference type="InterPro" id="IPR003439">
    <property type="entry name" value="ABC_transporter-like_ATP-bd"/>
</dbReference>
<feature type="transmembrane region" description="Helical" evidence="10">
    <location>
        <begin position="1408"/>
        <end position="1429"/>
    </location>
</feature>
<dbReference type="Proteomes" id="UP000076552">
    <property type="component" value="Unassembled WGS sequence"/>
</dbReference>
<comment type="similarity">
    <text evidence="2">Belongs to the ABC transporter superfamily. ABCG family. PDR (TC 3.A.1.205) subfamily.</text>
</comment>
<dbReference type="FunFam" id="3.40.50.300:FF:000054">
    <property type="entry name" value="ABC multidrug transporter atrF"/>
    <property type="match status" value="1"/>
</dbReference>
<feature type="transmembrane region" description="Helical" evidence="10">
    <location>
        <begin position="1176"/>
        <end position="1195"/>
    </location>
</feature>
<feature type="transmembrane region" description="Helical" evidence="10">
    <location>
        <begin position="571"/>
        <end position="594"/>
    </location>
</feature>
<feature type="region of interest" description="Disordered" evidence="9">
    <location>
        <begin position="32"/>
        <end position="72"/>
    </location>
</feature>
<proteinExistence type="inferred from homology"/>
<keyword evidence="3" id="KW-0813">Transport</keyword>
<dbReference type="InterPro" id="IPR034003">
    <property type="entry name" value="ABCG_PDR_2"/>
</dbReference>
<evidence type="ECO:0000313" key="12">
    <source>
        <dbReference type="EMBL" id="KZL75560.1"/>
    </source>
</evidence>
<feature type="compositionally biased region" description="Polar residues" evidence="9">
    <location>
        <begin position="63"/>
        <end position="72"/>
    </location>
</feature>
<dbReference type="SMART" id="SM00382">
    <property type="entry name" value="AAA"/>
    <property type="match status" value="2"/>
</dbReference>
<dbReference type="SUPFAM" id="SSF52540">
    <property type="entry name" value="P-loop containing nucleoside triphosphate hydrolases"/>
    <property type="match status" value="2"/>
</dbReference>
<dbReference type="InterPro" id="IPR003593">
    <property type="entry name" value="AAA+_ATPase"/>
</dbReference>
<dbReference type="CDD" id="cd03232">
    <property type="entry name" value="ABCG_PDR_domain2"/>
    <property type="match status" value="1"/>
</dbReference>
<dbReference type="Pfam" id="PF01061">
    <property type="entry name" value="ABC2_membrane"/>
    <property type="match status" value="2"/>
</dbReference>
<dbReference type="GO" id="GO:0016887">
    <property type="term" value="F:ATP hydrolysis activity"/>
    <property type="evidence" value="ECO:0007669"/>
    <property type="project" value="InterPro"/>
</dbReference>
<feature type="transmembrane region" description="Helical" evidence="10">
    <location>
        <begin position="1289"/>
        <end position="1310"/>
    </location>
</feature>
<accession>A0A166WCX8</accession>
<feature type="transmembrane region" description="Helical" evidence="10">
    <location>
        <begin position="748"/>
        <end position="766"/>
    </location>
</feature>
<evidence type="ECO:0000256" key="7">
    <source>
        <dbReference type="ARBA" id="ARBA00022989"/>
    </source>
</evidence>
<feature type="transmembrane region" description="Helical" evidence="10">
    <location>
        <begin position="529"/>
        <end position="550"/>
    </location>
</feature>
<sequence length="1467" mass="164088">MAATPRPESDGRWGENAAGDISVNAALEEFHDLEKELSTRQHRHSAVYHQKPPNHDGDGGGESDSTIAPSLSGENLFDLPDFLRRGIMDLRTPSGGPAKRLGVSFKNLTVKGIESSTKQVVTFPRDLLNTFGPDLYHFVTSVFPKLKLRREPTVDLIRNMTGTVRHGEIMLVLGRPGSGCSTFLKAIANHRDEYAQVDGEVYYGVIPAEDQLQRFRGEVVYCEEDDRHFPSLTVWQTLWFALKTKTRKREQWTIPPILDSLLQMFGIEHTKNTLVGDEHIRGVSGGERKRVSLAETLATRASVVCWDNSTRGLDASTALSFAKSLRVYTDVSGRTTLVTLYQAGESIYELMDKVLVIDDGRMLFQGPADEAKKYFEDLGYLCPPRQTTADFLTSIADKNARHFQPGREETAPKTPEELERAFRESEHYRRILEDVEDYERGSISANDKHRVFEATVKDSKSKTVIGDSVYTVSFLRQVAACTKRQAWLLWGDRSYFYTKLVIIVANSLIVASLFYGSGQDTSSVFARGGIVFFSIAFIGWLQFAELLPAIAGRTTIERQRVFAFYRPSAVVIARMLLDFPLILIMTVLFCIPVYFLAQFDVDAAKFWIYTLIVYTATFCLTTMYRMFASLSSTVDDAVRFVGVVLNIMFIMTGYVIPKPALLSDAIWFGWIYYINPVAYGFEALQTNEFFGRQMQCSESQLVPRGPGADPSYQGCSLPGSTLGSTTVSGPAYLEASFQYSRANLWRNFGIMIAFTVFYLGVTVLAVETVKFKNTGAQSLMFAKRGGTKTEEREKDGAAEEAFEPIGDGRSVFTFKDINYTVPYGNGERRLLNGICGYAKPGKMIALMGSSGAGKTTLLNTIAQRQKVGVVSGEMLVNGAGLGPEFQRGTGFCEQRDIHEGTATIREALEFSALLRQERATPREDKIAYVNRIIHLLELGDLQHAIISSLTVEQRKRVTIGVELAAKPNLLLFLDEPTSGLDSQSAFSIVRFLRKLSDAGQAIICTIHQPSSDLIEQFDMILALNRGGRTFYFGPVGANGSVVVDYFAQRGFPCPPRRNVAEFILETASTPSVKDGKRIDWNDEWLNSDEHKAIVAEIDHITAERRPPTTASAAQTEFAASTAYQCLLLTKRMFVQHWREPQYLYSRVFVHTVMGIFNGFTFWMLGNDIASMQNRMFSAIILIFFVPPTVVNSVVLKFFQNRDLWEDRELPSRTYGWVAFCTANVVCEIPMAVVSATIYWLLWYFPVGYPATASVAGYTYLMVLVWSLFQSSWGQWISAFGPSYSTISNILPFFFVMVALFNGILVPYASIPVFWKYWMYYINPTTWFTRGVLSAVLPPAAVQCSPAEFARFNPPPGSTCGQYADRFVSEVAAAGYLENPDATANCGYCPYSSGGEYMRTLNVYSTDKWPSFGILVAFAVANWALVYLFVYTVRIKGWTFGVSTVTRQGSRVLDRFRRHGGQTENGEA</sequence>
<evidence type="ECO:0000256" key="2">
    <source>
        <dbReference type="ARBA" id="ARBA00006012"/>
    </source>
</evidence>
<dbReference type="InterPro" id="IPR034001">
    <property type="entry name" value="ABCG_PDR_1"/>
</dbReference>
<keyword evidence="4 10" id="KW-0812">Transmembrane</keyword>
<dbReference type="InterPro" id="IPR017871">
    <property type="entry name" value="ABC_transporter-like_CS"/>
</dbReference>
<dbReference type="CDD" id="cd03233">
    <property type="entry name" value="ABCG_PDR_domain1"/>
    <property type="match status" value="1"/>
</dbReference>
<dbReference type="PROSITE" id="PS50893">
    <property type="entry name" value="ABC_TRANSPORTER_2"/>
    <property type="match status" value="2"/>
</dbReference>
<dbReference type="InterPro" id="IPR027417">
    <property type="entry name" value="P-loop_NTPase"/>
</dbReference>
<dbReference type="Pfam" id="PF14510">
    <property type="entry name" value="ABC_trans_N"/>
    <property type="match status" value="1"/>
</dbReference>
<keyword evidence="7 10" id="KW-1133">Transmembrane helix</keyword>
<evidence type="ECO:0000313" key="13">
    <source>
        <dbReference type="Proteomes" id="UP000076552"/>
    </source>
</evidence>
<dbReference type="STRING" id="708197.A0A166WCX8"/>
<feature type="region of interest" description="Disordered" evidence="9">
    <location>
        <begin position="1"/>
        <end position="20"/>
    </location>
</feature>
<evidence type="ECO:0000256" key="6">
    <source>
        <dbReference type="ARBA" id="ARBA00022840"/>
    </source>
</evidence>
<gene>
    <name evidence="12" type="ORF">CT0861_13121</name>
</gene>
<evidence type="ECO:0000256" key="8">
    <source>
        <dbReference type="ARBA" id="ARBA00023136"/>
    </source>
</evidence>
<feature type="transmembrane region" description="Helical" evidence="10">
    <location>
        <begin position="1143"/>
        <end position="1164"/>
    </location>
</feature>
<dbReference type="GO" id="GO:0016020">
    <property type="term" value="C:membrane"/>
    <property type="evidence" value="ECO:0007669"/>
    <property type="project" value="UniProtKB-SubCell"/>
</dbReference>
<feature type="transmembrane region" description="Helical" evidence="10">
    <location>
        <begin position="637"/>
        <end position="656"/>
    </location>
</feature>
<evidence type="ECO:0000256" key="10">
    <source>
        <dbReference type="SAM" id="Phobius"/>
    </source>
</evidence>
<keyword evidence="6" id="KW-0067">ATP-binding</keyword>
<comment type="caution">
    <text evidence="12">The sequence shown here is derived from an EMBL/GenBank/DDBJ whole genome shotgun (WGS) entry which is preliminary data.</text>
</comment>
<evidence type="ECO:0000259" key="11">
    <source>
        <dbReference type="PROSITE" id="PS50893"/>
    </source>
</evidence>
<evidence type="ECO:0000256" key="5">
    <source>
        <dbReference type="ARBA" id="ARBA00022741"/>
    </source>
</evidence>
<dbReference type="Pfam" id="PF00005">
    <property type="entry name" value="ABC_tran"/>
    <property type="match status" value="2"/>
</dbReference>
<feature type="transmembrane region" description="Helical" evidence="10">
    <location>
        <begin position="1216"/>
        <end position="1241"/>
    </location>
</feature>
<dbReference type="EMBL" id="LFIV01000022">
    <property type="protein sequence ID" value="KZL75560.1"/>
    <property type="molecule type" value="Genomic_DNA"/>
</dbReference>
<organism evidence="12 13">
    <name type="scientific">Colletotrichum tofieldiae</name>
    <dbReference type="NCBI Taxonomy" id="708197"/>
    <lineage>
        <taxon>Eukaryota</taxon>
        <taxon>Fungi</taxon>
        <taxon>Dikarya</taxon>
        <taxon>Ascomycota</taxon>
        <taxon>Pezizomycotina</taxon>
        <taxon>Sordariomycetes</taxon>
        <taxon>Hypocreomycetidae</taxon>
        <taxon>Glomerellales</taxon>
        <taxon>Glomerellaceae</taxon>
        <taxon>Colletotrichum</taxon>
        <taxon>Colletotrichum spaethianum species complex</taxon>
    </lineage>
</organism>
<dbReference type="Pfam" id="PF06422">
    <property type="entry name" value="PDR_CDR"/>
    <property type="match status" value="1"/>
</dbReference>
<keyword evidence="8 10" id="KW-0472">Membrane</keyword>
<dbReference type="PANTHER" id="PTHR19241">
    <property type="entry name" value="ATP-BINDING CASSETTE TRANSPORTER"/>
    <property type="match status" value="1"/>
</dbReference>
<dbReference type="PROSITE" id="PS00211">
    <property type="entry name" value="ABC_TRANSPORTER_1"/>
    <property type="match status" value="1"/>
</dbReference>
<evidence type="ECO:0000256" key="9">
    <source>
        <dbReference type="SAM" id="MobiDB-lite"/>
    </source>
</evidence>
<evidence type="ECO:0000256" key="4">
    <source>
        <dbReference type="ARBA" id="ARBA00022692"/>
    </source>
</evidence>
<feature type="transmembrane region" description="Helical" evidence="10">
    <location>
        <begin position="496"/>
        <end position="517"/>
    </location>
</feature>
<dbReference type="GO" id="GO:0005524">
    <property type="term" value="F:ATP binding"/>
    <property type="evidence" value="ECO:0007669"/>
    <property type="project" value="UniProtKB-KW"/>
</dbReference>
<dbReference type="InterPro" id="IPR013525">
    <property type="entry name" value="ABC2_TM"/>
</dbReference>
<dbReference type="Gene3D" id="3.40.50.300">
    <property type="entry name" value="P-loop containing nucleotide triphosphate hydrolases"/>
    <property type="match status" value="2"/>
</dbReference>